<dbReference type="InterPro" id="IPR011055">
    <property type="entry name" value="Dup_hybrid_motif"/>
</dbReference>
<dbReference type="EMBL" id="LLYB01000030">
    <property type="protein sequence ID" value="KRR28164.1"/>
    <property type="molecule type" value="Genomic_DNA"/>
</dbReference>
<keyword evidence="1" id="KW-0732">Signal</keyword>
<name>A0A0R3N6W8_9BRAD</name>
<dbReference type="InterPro" id="IPR016047">
    <property type="entry name" value="M23ase_b-sheet_dom"/>
</dbReference>
<evidence type="ECO:0000259" key="2">
    <source>
        <dbReference type="Pfam" id="PF01551"/>
    </source>
</evidence>
<gene>
    <name evidence="3" type="ORF">CQ14_38500</name>
</gene>
<evidence type="ECO:0000313" key="3">
    <source>
        <dbReference type="EMBL" id="KRR28164.1"/>
    </source>
</evidence>
<dbReference type="GO" id="GO:0004222">
    <property type="term" value="F:metalloendopeptidase activity"/>
    <property type="evidence" value="ECO:0007669"/>
    <property type="project" value="TreeGrafter"/>
</dbReference>
<dbReference type="Proteomes" id="UP000051660">
    <property type="component" value="Unassembled WGS sequence"/>
</dbReference>
<proteinExistence type="predicted"/>
<dbReference type="PANTHER" id="PTHR21666:SF270">
    <property type="entry name" value="MUREIN HYDROLASE ACTIVATOR ENVC"/>
    <property type="match status" value="1"/>
</dbReference>
<dbReference type="Gene3D" id="2.70.70.10">
    <property type="entry name" value="Glucose Permease (Domain IIA)"/>
    <property type="match status" value="1"/>
</dbReference>
<evidence type="ECO:0000256" key="1">
    <source>
        <dbReference type="SAM" id="SignalP"/>
    </source>
</evidence>
<dbReference type="PANTHER" id="PTHR21666">
    <property type="entry name" value="PEPTIDASE-RELATED"/>
    <property type="match status" value="1"/>
</dbReference>
<evidence type="ECO:0000313" key="4">
    <source>
        <dbReference type="Proteomes" id="UP000051660"/>
    </source>
</evidence>
<sequence length="338" mass="36631">MEMARALLDYKTHVGAALQRLRLAAMLVALAATPALAFDFARYQAADLDEILAKPRPQSGLDLYQANPLRLEVKLISCGEACAVQAIPQTMRMLSFDKAQIDGVQVTRCIKVRSAKGKEALLFIQDVVRAHLPGEVKLGGSVTLFAIHLFTTPEGPGLLVNEFEAPKAAGATDKTAMNPPCGCGTPEFHPGIDLSNDTEGAPIRAVDDGVVVRVEQDEAASVDAFGIGRCGRYVVVKQSYPNGRVAFTRYAQLGRIAGRDGRPIEVGATIRKNDRIGETGPTKTLHFEIRPVAPGGTRTDAAWQARYGNDPSMDWSRYDPVDPKTFDADVFGDRKRKP</sequence>
<feature type="chain" id="PRO_5006444964" description="M23ase beta-sheet core domain-containing protein" evidence="1">
    <location>
        <begin position="38"/>
        <end position="338"/>
    </location>
</feature>
<organism evidence="3 4">
    <name type="scientific">Bradyrhizobium lablabi</name>
    <dbReference type="NCBI Taxonomy" id="722472"/>
    <lineage>
        <taxon>Bacteria</taxon>
        <taxon>Pseudomonadati</taxon>
        <taxon>Pseudomonadota</taxon>
        <taxon>Alphaproteobacteria</taxon>
        <taxon>Hyphomicrobiales</taxon>
        <taxon>Nitrobacteraceae</taxon>
        <taxon>Bradyrhizobium</taxon>
    </lineage>
</organism>
<dbReference type="CDD" id="cd12797">
    <property type="entry name" value="M23_peptidase"/>
    <property type="match status" value="1"/>
</dbReference>
<dbReference type="SUPFAM" id="SSF51261">
    <property type="entry name" value="Duplicated hybrid motif"/>
    <property type="match status" value="1"/>
</dbReference>
<dbReference type="Pfam" id="PF01551">
    <property type="entry name" value="Peptidase_M23"/>
    <property type="match status" value="1"/>
</dbReference>
<accession>A0A0R3N6W8</accession>
<reference evidence="3 4" key="1">
    <citation type="submission" date="2014-03" db="EMBL/GenBank/DDBJ databases">
        <title>Bradyrhizobium valentinum sp. nov., isolated from effective nodules of Lupinus mariae-josephae, a lupine endemic of basic-lime soils in Eastern Spain.</title>
        <authorList>
            <person name="Duran D."/>
            <person name="Rey L."/>
            <person name="Navarro A."/>
            <person name="Busquets A."/>
            <person name="Imperial J."/>
            <person name="Ruiz-Argueso T."/>
        </authorList>
    </citation>
    <scope>NUCLEOTIDE SEQUENCE [LARGE SCALE GENOMIC DNA]</scope>
    <source>
        <strain evidence="3 4">CCBAU 23086</strain>
    </source>
</reference>
<feature type="signal peptide" evidence="1">
    <location>
        <begin position="1"/>
        <end position="37"/>
    </location>
</feature>
<dbReference type="AlphaFoldDB" id="A0A0R3N6W8"/>
<comment type="caution">
    <text evidence="3">The sequence shown here is derived from an EMBL/GenBank/DDBJ whole genome shotgun (WGS) entry which is preliminary data.</text>
</comment>
<protein>
    <recommendedName>
        <fullName evidence="2">M23ase beta-sheet core domain-containing protein</fullName>
    </recommendedName>
</protein>
<dbReference type="InterPro" id="IPR050570">
    <property type="entry name" value="Cell_wall_metabolism_enzyme"/>
</dbReference>
<feature type="domain" description="M23ase beta-sheet core" evidence="2">
    <location>
        <begin position="188"/>
        <end position="291"/>
    </location>
</feature>